<comment type="similarity">
    <text evidence="2 11">Belongs to the AAA ATPase family.</text>
</comment>
<dbReference type="AlphaFoldDB" id="A0A2T9ZE16"/>
<dbReference type="Gene3D" id="2.40.40.20">
    <property type="match status" value="1"/>
</dbReference>
<accession>A0A2T9ZE16</accession>
<evidence type="ECO:0000256" key="11">
    <source>
        <dbReference type="RuleBase" id="RU367045"/>
    </source>
</evidence>
<feature type="domain" description="AAA+ ATPase" evidence="12">
    <location>
        <begin position="280"/>
        <end position="427"/>
    </location>
</feature>
<keyword evidence="3 11" id="KW-0813">Transport</keyword>
<dbReference type="InterPro" id="IPR027417">
    <property type="entry name" value="P-loop_NTPase"/>
</dbReference>
<dbReference type="GO" id="GO:0016887">
    <property type="term" value="F:ATP hydrolysis activity"/>
    <property type="evidence" value="ECO:0007669"/>
    <property type="project" value="InterPro"/>
</dbReference>
<dbReference type="InterPro" id="IPR003960">
    <property type="entry name" value="ATPase_AAA_CS"/>
</dbReference>
<dbReference type="InterPro" id="IPR039812">
    <property type="entry name" value="Vesicle-fus_ATPase"/>
</dbReference>
<evidence type="ECO:0000256" key="6">
    <source>
        <dbReference type="ARBA" id="ARBA00022741"/>
    </source>
</evidence>
<proteinExistence type="inferred from homology"/>
<dbReference type="GO" id="GO:0005524">
    <property type="term" value="F:ATP binding"/>
    <property type="evidence" value="ECO:0007669"/>
    <property type="project" value="UniProtKB-UniRule"/>
</dbReference>
<evidence type="ECO:0000256" key="3">
    <source>
        <dbReference type="ARBA" id="ARBA00022448"/>
    </source>
</evidence>
<dbReference type="Pfam" id="PF17862">
    <property type="entry name" value="AAA_lid_3"/>
    <property type="match status" value="1"/>
</dbReference>
<dbReference type="SUPFAM" id="SSF54585">
    <property type="entry name" value="Cdc48 domain 2-like"/>
    <property type="match status" value="1"/>
</dbReference>
<evidence type="ECO:0000256" key="1">
    <source>
        <dbReference type="ARBA" id="ARBA00004496"/>
    </source>
</evidence>
<evidence type="ECO:0000256" key="2">
    <source>
        <dbReference type="ARBA" id="ARBA00006914"/>
    </source>
</evidence>
<evidence type="ECO:0000313" key="14">
    <source>
        <dbReference type="Proteomes" id="UP000245609"/>
    </source>
</evidence>
<dbReference type="PANTHER" id="PTHR23078:SF3">
    <property type="entry name" value="VESICLE-FUSING ATPASE"/>
    <property type="match status" value="1"/>
</dbReference>
<evidence type="ECO:0000259" key="12">
    <source>
        <dbReference type="SMART" id="SM00382"/>
    </source>
</evidence>
<dbReference type="InterPro" id="IPR009010">
    <property type="entry name" value="Asp_de-COase-like_dom_sf"/>
</dbReference>
<dbReference type="SMART" id="SM00382">
    <property type="entry name" value="AAA"/>
    <property type="match status" value="2"/>
</dbReference>
<dbReference type="InterPro" id="IPR003593">
    <property type="entry name" value="AAA+_ATPase"/>
</dbReference>
<dbReference type="InterPro" id="IPR003959">
    <property type="entry name" value="ATPase_AAA_core"/>
</dbReference>
<dbReference type="FunFam" id="3.40.50.300:FF:000166">
    <property type="entry name" value="vesicle-fusing ATPase isoform X1"/>
    <property type="match status" value="1"/>
</dbReference>
<keyword evidence="4 11" id="KW-0963">Cytoplasm</keyword>
<organism evidence="13 14">
    <name type="scientific">Smittium megazygosporum</name>
    <dbReference type="NCBI Taxonomy" id="133381"/>
    <lineage>
        <taxon>Eukaryota</taxon>
        <taxon>Fungi</taxon>
        <taxon>Fungi incertae sedis</taxon>
        <taxon>Zoopagomycota</taxon>
        <taxon>Kickxellomycotina</taxon>
        <taxon>Harpellomycetes</taxon>
        <taxon>Harpellales</taxon>
        <taxon>Legeriomycetaceae</taxon>
        <taxon>Smittium</taxon>
    </lineage>
</organism>
<dbReference type="GO" id="GO:0006891">
    <property type="term" value="P:intra-Golgi vesicle-mediated transport"/>
    <property type="evidence" value="ECO:0007669"/>
    <property type="project" value="TreeGrafter"/>
</dbReference>
<dbReference type="Pfam" id="PF00004">
    <property type="entry name" value="AAA"/>
    <property type="match status" value="2"/>
</dbReference>
<dbReference type="Gene3D" id="3.40.50.300">
    <property type="entry name" value="P-loop containing nucleotide triphosphate hydrolases"/>
    <property type="match status" value="2"/>
</dbReference>
<keyword evidence="5" id="KW-0677">Repeat</keyword>
<evidence type="ECO:0000256" key="7">
    <source>
        <dbReference type="ARBA" id="ARBA00022840"/>
    </source>
</evidence>
<dbReference type="PROSITE" id="PS00674">
    <property type="entry name" value="AAA"/>
    <property type="match status" value="1"/>
</dbReference>
<keyword evidence="11" id="KW-0931">ER-Golgi transport</keyword>
<evidence type="ECO:0000256" key="9">
    <source>
        <dbReference type="ARBA" id="ARBA00056429"/>
    </source>
</evidence>
<dbReference type="FunFam" id="3.40.50.300:FF:000187">
    <property type="entry name" value="Vesicular-fusion ATPase SEC18"/>
    <property type="match status" value="1"/>
</dbReference>
<keyword evidence="6 11" id="KW-0547">Nucleotide-binding</keyword>
<protein>
    <recommendedName>
        <fullName evidence="10 11">Vesicular-fusion protein SEC18</fullName>
    </recommendedName>
</protein>
<comment type="caution">
    <text evidence="13">The sequence shown here is derived from an EMBL/GenBank/DDBJ whole genome shotgun (WGS) entry which is preliminary data.</text>
</comment>
<gene>
    <name evidence="13" type="ORF">BB560_002745</name>
</gene>
<reference evidence="13 14" key="1">
    <citation type="journal article" date="2018" name="MBio">
        <title>Comparative Genomics Reveals the Core Gene Toolbox for the Fungus-Insect Symbiosis.</title>
        <authorList>
            <person name="Wang Y."/>
            <person name="Stata M."/>
            <person name="Wang W."/>
            <person name="Stajich J.E."/>
            <person name="White M.M."/>
            <person name="Moncalvo J.M."/>
        </authorList>
    </citation>
    <scope>NUCLEOTIDE SEQUENCE [LARGE SCALE GENOMIC DNA]</scope>
    <source>
        <strain evidence="13 14">SC-DP-2</strain>
    </source>
</reference>
<evidence type="ECO:0000256" key="4">
    <source>
        <dbReference type="ARBA" id="ARBA00022490"/>
    </source>
</evidence>
<evidence type="ECO:0000256" key="8">
    <source>
        <dbReference type="ARBA" id="ARBA00022927"/>
    </source>
</evidence>
<dbReference type="InterPro" id="IPR029067">
    <property type="entry name" value="CDC48_domain_2-like_sf"/>
</dbReference>
<dbReference type="GO" id="GO:0035494">
    <property type="term" value="P:SNARE complex disassembly"/>
    <property type="evidence" value="ECO:0007669"/>
    <property type="project" value="InterPro"/>
</dbReference>
<dbReference type="PANTHER" id="PTHR23078">
    <property type="entry name" value="VESICULAR-FUSION PROTEIN NSF"/>
    <property type="match status" value="1"/>
</dbReference>
<dbReference type="GO" id="GO:0005795">
    <property type="term" value="C:Golgi stack"/>
    <property type="evidence" value="ECO:0007669"/>
    <property type="project" value="TreeGrafter"/>
</dbReference>
<keyword evidence="11" id="KW-0378">Hydrolase</keyword>
<dbReference type="SUPFAM" id="SSF50692">
    <property type="entry name" value="ADC-like"/>
    <property type="match status" value="1"/>
</dbReference>
<dbReference type="Proteomes" id="UP000245609">
    <property type="component" value="Unassembled WGS sequence"/>
</dbReference>
<evidence type="ECO:0000256" key="10">
    <source>
        <dbReference type="ARBA" id="ARBA00068637"/>
    </source>
</evidence>
<feature type="domain" description="AAA+ ATPase" evidence="12">
    <location>
        <begin position="554"/>
        <end position="690"/>
    </location>
</feature>
<dbReference type="OrthoDB" id="9982946at2759"/>
<dbReference type="GO" id="GO:0043001">
    <property type="term" value="P:Golgi to plasma membrane protein transport"/>
    <property type="evidence" value="ECO:0007669"/>
    <property type="project" value="TreeGrafter"/>
</dbReference>
<name>A0A2T9ZE16_9FUNG</name>
<keyword evidence="8 11" id="KW-0653">Protein transport</keyword>
<dbReference type="SUPFAM" id="SSF52540">
    <property type="entry name" value="P-loop containing nucleoside triphosphate hydrolases"/>
    <property type="match status" value="2"/>
</dbReference>
<evidence type="ECO:0000256" key="5">
    <source>
        <dbReference type="ARBA" id="ARBA00022737"/>
    </source>
</evidence>
<keyword evidence="7 11" id="KW-0067">ATP-binding</keyword>
<sequence length="778" mass="86787">MKKNGGYSIISRGEMGYHEKPPSFQTQNRSMDSSLLRITRGLNEGLAMKNVMGVSDRDFSPKTKYAILDDSFIFNIYPSSEVESGTAGPSRVQRMWAQLSLNQLVSLKPFNPLETSDDVYFATLEIELSFFNKNQEVRDMLDVEEMAEVVSKTFSMQVFSIGQIFIFDFHGLNIKGLVVNNSVMSLGNIKAMETPSHGRQSPFGILVPQTELVFSKAPDSGIQLKGGKRSRPVNKIIQHDFKFEDLGIGGLDSQFSNIFRRAFASRIFPPDLIDKLGIQHVKGILLFGPPGTGKTLMARQIGKMLNSVEPIIVNGPEILNKYVGQSEENVRKLFTAAEKEYKEKGDDSQLHIIIFDELDAICKQRGSRGDSTGVGDSVVNQLLSKIDGVEQLNNILLIGMTNRKDLIDEALMRPGRLEVQIEVGLPDEKGRQQILSIHTAKMRENNILGSDVNLEELASLTKNFSGAEIAGLIKSASSFAFNRHIKVGTVAGVEADMSDLEITRDDFIGALSEVRPAFGTSEEELSRCIQNHIIPYSPIVNLYIEQVRKSEHCPLVSILLHGEAGSGKTALAATLAMRSEFPFCKMISPESMVGFSESAKINELNRIFTDSYKSPLSVILVDEIERLIEWVPIGPRFSNALLQTMLVLFRKQPPKGHRLLVIATTNQQGIMDELGFTDVFDAKMLVPNITSWISVEQVLKYFNLFDEETIKSTINYLQQNMESLSTNLSYTHRPETSGSNNFVPTLKIGVKKLLLIMETARQDSNPRAKFIQLISEYF</sequence>
<dbReference type="Gene3D" id="1.10.8.60">
    <property type="match status" value="1"/>
</dbReference>
<comment type="function">
    <text evidence="9 11">Required for vesicle-mediated transport. Catalyzes the fusion of transport vesicles within the Golgi cisternae. Is also required for transport from the endoplasmic reticulum to the Golgi stack. Seems to function as a fusion protein required for the delivery of cargo proteins to all compartments of the Golgi stack independent of vesicle origin.</text>
</comment>
<dbReference type="EMBL" id="MBFS01000330">
    <property type="protein sequence ID" value="PVV02792.1"/>
    <property type="molecule type" value="Genomic_DNA"/>
</dbReference>
<comment type="subcellular location">
    <subcellularLocation>
        <location evidence="1 11">Cytoplasm</location>
    </subcellularLocation>
</comment>
<evidence type="ECO:0000313" key="13">
    <source>
        <dbReference type="EMBL" id="PVV02792.1"/>
    </source>
</evidence>
<dbReference type="FunFam" id="1.10.8.60:FF:000026">
    <property type="entry name" value="vesicle-fusing ATPase isoform X1"/>
    <property type="match status" value="1"/>
</dbReference>
<dbReference type="CDD" id="cd00009">
    <property type="entry name" value="AAA"/>
    <property type="match status" value="1"/>
</dbReference>
<keyword evidence="14" id="KW-1185">Reference proteome</keyword>
<dbReference type="InterPro" id="IPR041569">
    <property type="entry name" value="AAA_lid_3"/>
</dbReference>
<dbReference type="STRING" id="133381.A0A2T9ZE16"/>
<dbReference type="Gene3D" id="3.10.330.10">
    <property type="match status" value="1"/>
</dbReference>